<accession>A0A0A8YWL4</accession>
<evidence type="ECO:0000313" key="1">
    <source>
        <dbReference type="EMBL" id="JAD30971.1"/>
    </source>
</evidence>
<name>A0A0A8YWL4_ARUDO</name>
<reference evidence="1" key="1">
    <citation type="submission" date="2014-09" db="EMBL/GenBank/DDBJ databases">
        <authorList>
            <person name="Magalhaes I.L.F."/>
            <person name="Oliveira U."/>
            <person name="Santos F.R."/>
            <person name="Vidigal T.H.D.A."/>
            <person name="Brescovit A.D."/>
            <person name="Santos A.J."/>
        </authorList>
    </citation>
    <scope>NUCLEOTIDE SEQUENCE</scope>
    <source>
        <tissue evidence="1">Shoot tissue taken approximately 20 cm above the soil surface</tissue>
    </source>
</reference>
<protein>
    <submittedName>
        <fullName evidence="1">Uncharacterized protein</fullName>
    </submittedName>
</protein>
<organism evidence="1">
    <name type="scientific">Arundo donax</name>
    <name type="common">Giant reed</name>
    <name type="synonym">Donax arundinaceus</name>
    <dbReference type="NCBI Taxonomy" id="35708"/>
    <lineage>
        <taxon>Eukaryota</taxon>
        <taxon>Viridiplantae</taxon>
        <taxon>Streptophyta</taxon>
        <taxon>Embryophyta</taxon>
        <taxon>Tracheophyta</taxon>
        <taxon>Spermatophyta</taxon>
        <taxon>Magnoliopsida</taxon>
        <taxon>Liliopsida</taxon>
        <taxon>Poales</taxon>
        <taxon>Poaceae</taxon>
        <taxon>PACMAD clade</taxon>
        <taxon>Arundinoideae</taxon>
        <taxon>Arundineae</taxon>
        <taxon>Arundo</taxon>
    </lineage>
</organism>
<sequence length="24" mass="2638">MLAGCFTKFCNKARARPSLPLQGK</sequence>
<dbReference type="AlphaFoldDB" id="A0A0A8YWL4"/>
<dbReference type="EMBL" id="GBRH01266924">
    <property type="protein sequence ID" value="JAD30971.1"/>
    <property type="molecule type" value="Transcribed_RNA"/>
</dbReference>
<proteinExistence type="predicted"/>
<reference evidence="1" key="2">
    <citation type="journal article" date="2015" name="Data Brief">
        <title>Shoot transcriptome of the giant reed, Arundo donax.</title>
        <authorList>
            <person name="Barrero R.A."/>
            <person name="Guerrero F.D."/>
            <person name="Moolhuijzen P."/>
            <person name="Goolsby J.A."/>
            <person name="Tidwell J."/>
            <person name="Bellgard S.E."/>
            <person name="Bellgard M.I."/>
        </authorList>
    </citation>
    <scope>NUCLEOTIDE SEQUENCE</scope>
    <source>
        <tissue evidence="1">Shoot tissue taken approximately 20 cm above the soil surface</tissue>
    </source>
</reference>